<sequence length="344" mass="36036">MPRANVRGLVTAVWFGGRMATTLILGGTAWLGRQIAARAVAQGDDVTCLARGSSGSVADGATLVQADRSRPGAYDALAGTDWDAVVDVSRDPAAVADAVAVLGPRAAHWTFVSSVSVYAQDDDPPGADESATAVDPTDLDDYAHAKVTAERAARAALGDRLLVARPGLVAGPGDPSDRFGYWVSRLALADDGPVLSPVCDDRHVQVVDVRDAASWLAGAARHGTTGTVNVVGDPVPLGDLLDEAGAVAGFRGRLVAADDDWLTEQGVDPWAGPRSLPLWLPSSCTGFFRRSNQAFRAAGGTLRPVRETLADTLEDERARGLDRPRRAGITRDDELDLVTRLADG</sequence>
<feature type="domain" description="NAD-dependent epimerase/dehydratase" evidence="1">
    <location>
        <begin position="95"/>
        <end position="229"/>
    </location>
</feature>
<dbReference type="SUPFAM" id="SSF51735">
    <property type="entry name" value="NAD(P)-binding Rossmann-fold domains"/>
    <property type="match status" value="1"/>
</dbReference>
<evidence type="ECO:0000313" key="2">
    <source>
        <dbReference type="EMBL" id="PFG34874.1"/>
    </source>
</evidence>
<dbReference type="PANTHER" id="PTHR43245:SF51">
    <property type="entry name" value="SHORT CHAIN DEHYDROGENASE_REDUCTASE FAMILY 42E, MEMBER 2"/>
    <property type="match status" value="1"/>
</dbReference>
<keyword evidence="3" id="KW-1185">Reference proteome</keyword>
<organism evidence="2 3">
    <name type="scientific">Sanguibacter antarcticus</name>
    <dbReference type="NCBI Taxonomy" id="372484"/>
    <lineage>
        <taxon>Bacteria</taxon>
        <taxon>Bacillati</taxon>
        <taxon>Actinomycetota</taxon>
        <taxon>Actinomycetes</taxon>
        <taxon>Micrococcales</taxon>
        <taxon>Sanguibacteraceae</taxon>
        <taxon>Sanguibacter</taxon>
    </lineage>
</organism>
<dbReference type="AlphaFoldDB" id="A0A2A9E7N6"/>
<proteinExistence type="predicted"/>
<dbReference type="InterPro" id="IPR036291">
    <property type="entry name" value="NAD(P)-bd_dom_sf"/>
</dbReference>
<dbReference type="Gene3D" id="3.40.50.720">
    <property type="entry name" value="NAD(P)-binding Rossmann-like Domain"/>
    <property type="match status" value="1"/>
</dbReference>
<name>A0A2A9E7N6_9MICO</name>
<dbReference type="PANTHER" id="PTHR43245">
    <property type="entry name" value="BIFUNCTIONAL POLYMYXIN RESISTANCE PROTEIN ARNA"/>
    <property type="match status" value="1"/>
</dbReference>
<dbReference type="Proteomes" id="UP000225548">
    <property type="component" value="Unassembled WGS sequence"/>
</dbReference>
<evidence type="ECO:0000313" key="3">
    <source>
        <dbReference type="Proteomes" id="UP000225548"/>
    </source>
</evidence>
<protein>
    <submittedName>
        <fullName evidence="2">Nucleoside-diphosphate-sugar epimerase</fullName>
    </submittedName>
</protein>
<dbReference type="InterPro" id="IPR001509">
    <property type="entry name" value="Epimerase_deHydtase"/>
</dbReference>
<reference evidence="2 3" key="1">
    <citation type="submission" date="2017-10" db="EMBL/GenBank/DDBJ databases">
        <title>Sequencing the genomes of 1000 actinobacteria strains.</title>
        <authorList>
            <person name="Klenk H.-P."/>
        </authorList>
    </citation>
    <scope>NUCLEOTIDE SEQUENCE [LARGE SCALE GENOMIC DNA]</scope>
    <source>
        <strain evidence="2 3">DSM 18966</strain>
    </source>
</reference>
<dbReference type="Pfam" id="PF01370">
    <property type="entry name" value="Epimerase"/>
    <property type="match status" value="1"/>
</dbReference>
<dbReference type="EMBL" id="PDJG01000001">
    <property type="protein sequence ID" value="PFG34874.1"/>
    <property type="molecule type" value="Genomic_DNA"/>
</dbReference>
<evidence type="ECO:0000259" key="1">
    <source>
        <dbReference type="Pfam" id="PF01370"/>
    </source>
</evidence>
<comment type="caution">
    <text evidence="2">The sequence shown here is derived from an EMBL/GenBank/DDBJ whole genome shotgun (WGS) entry which is preliminary data.</text>
</comment>
<gene>
    <name evidence="2" type="ORF">ATL42_2805</name>
</gene>
<accession>A0A2A9E7N6</accession>
<dbReference type="InterPro" id="IPR050177">
    <property type="entry name" value="Lipid_A_modif_metabolic_enz"/>
</dbReference>